<feature type="domain" description="DUF7988" evidence="1">
    <location>
        <begin position="11"/>
        <end position="152"/>
    </location>
</feature>
<dbReference type="Proteomes" id="UP000183769">
    <property type="component" value="Unassembled WGS sequence"/>
</dbReference>
<organism evidence="2 3">
    <name type="scientific">Halolamina pelagica</name>
    <dbReference type="NCBI Taxonomy" id="699431"/>
    <lineage>
        <taxon>Archaea</taxon>
        <taxon>Methanobacteriati</taxon>
        <taxon>Methanobacteriota</taxon>
        <taxon>Stenosarchaea group</taxon>
        <taxon>Halobacteria</taxon>
        <taxon>Halobacteriales</taxon>
        <taxon>Haloferacaceae</taxon>
    </lineage>
</organism>
<dbReference type="EMBL" id="FOXI01000004">
    <property type="protein sequence ID" value="SFP49315.1"/>
    <property type="molecule type" value="Genomic_DNA"/>
</dbReference>
<reference evidence="3" key="1">
    <citation type="submission" date="2016-10" db="EMBL/GenBank/DDBJ databases">
        <authorList>
            <person name="Varghese N."/>
            <person name="Submissions S."/>
        </authorList>
    </citation>
    <scope>NUCLEOTIDE SEQUENCE [LARGE SCALE GENOMIC DNA]</scope>
    <source>
        <strain evidence="3">CGMCC 1.10329</strain>
    </source>
</reference>
<evidence type="ECO:0000313" key="2">
    <source>
        <dbReference type="EMBL" id="SFP49315.1"/>
    </source>
</evidence>
<keyword evidence="3" id="KW-1185">Reference proteome</keyword>
<accession>A0A1I5QSS9</accession>
<protein>
    <recommendedName>
        <fullName evidence="1">DUF7988 domain-containing protein</fullName>
    </recommendedName>
</protein>
<evidence type="ECO:0000313" key="3">
    <source>
        <dbReference type="Proteomes" id="UP000183769"/>
    </source>
</evidence>
<dbReference type="AlphaFoldDB" id="A0A1I5QSS9"/>
<dbReference type="Pfam" id="PF25950">
    <property type="entry name" value="DUF7988"/>
    <property type="match status" value="1"/>
</dbReference>
<dbReference type="InterPro" id="IPR058294">
    <property type="entry name" value="DUF7988"/>
</dbReference>
<name>A0A1I5QSS9_9EURY</name>
<gene>
    <name evidence="2" type="ORF">SAMN05216277_10469</name>
</gene>
<evidence type="ECO:0000259" key="1">
    <source>
        <dbReference type="Pfam" id="PF25950"/>
    </source>
</evidence>
<proteinExistence type="predicted"/>
<sequence>MSVSAADPAAAARAHLLDTHADTLDAVLAAADTVAADWNPLDDGRPATAERDQLVDGLRSELADGGVLETLPETLVSAVDAAGYALPATPVPAPPYVVLTTTGPVLRGTVDDGRLVVRIDCFEIVRQPDGVDAPVAYAHRAASPDAALSVSFVAPE</sequence>